<dbReference type="Gene3D" id="3.30.300.30">
    <property type="match status" value="1"/>
</dbReference>
<protein>
    <submittedName>
        <fullName evidence="2">AMP-binding protein</fullName>
    </submittedName>
</protein>
<dbReference type="PANTHER" id="PTHR43201">
    <property type="entry name" value="ACYL-COA SYNTHETASE"/>
    <property type="match status" value="1"/>
</dbReference>
<dbReference type="Pfam" id="PF00501">
    <property type="entry name" value="AMP-binding"/>
    <property type="match status" value="1"/>
</dbReference>
<dbReference type="EMBL" id="CP136051">
    <property type="protein sequence ID" value="WOK08678.1"/>
    <property type="molecule type" value="Genomic_DNA"/>
</dbReference>
<dbReference type="PANTHER" id="PTHR43201:SF32">
    <property type="entry name" value="2-SUCCINYLBENZOATE--COA LIGASE, CHLOROPLASTIC_PEROXISOMAL"/>
    <property type="match status" value="1"/>
</dbReference>
<dbReference type="InterPro" id="IPR000873">
    <property type="entry name" value="AMP-dep_synth/lig_dom"/>
</dbReference>
<feature type="domain" description="AMP-dependent synthetase/ligase" evidence="1">
    <location>
        <begin position="46"/>
        <end position="198"/>
    </location>
</feature>
<reference evidence="2 3" key="1">
    <citation type="journal article" date="2023" name="Microbiol. Resour. Announc.">
        <title>Complete Genome Sequence of Imperialibacter roseus strain P4T.</title>
        <authorList>
            <person name="Tizabi D.R."/>
            <person name="Bachvaroff T."/>
            <person name="Hill R.T."/>
        </authorList>
    </citation>
    <scope>NUCLEOTIDE SEQUENCE [LARGE SCALE GENOMIC DNA]</scope>
    <source>
        <strain evidence="2 3">P4T</strain>
    </source>
</reference>
<proteinExistence type="predicted"/>
<sequence length="358" mass="39078">MIYNSTIWLNDKRVDLTSADDLSTFDNYEQGILLFIKEWLSGSNRFTLHTSGSTGIPKEIEVTRNQMIASAKATVNFLKIAQKTPVTVCIDARYIGGKMQLVRALIHDLPLQIITPTTRLMDQLDALPSLGLMSLVPLQLYNLLDAAPQILNKASAVLIGGAPVQANYLTKLTSTAPPVYHTYGMTETISHVALKHLNGEDLSDEFTSLPGIELATDDRGCLVITGEVTGNQPVTTNDIVELTSPSTFLWKGRYDNVVNSGGVKIFPEEVDKLIASELDAVVPGAQFFTSGVPDEKLGQRLVLCIESAQNIEVSGLIETLKAKLPAYHAPKHIYILEHFIKTSSGKVDKLKTVDSVLS</sequence>
<evidence type="ECO:0000313" key="2">
    <source>
        <dbReference type="EMBL" id="WOK08678.1"/>
    </source>
</evidence>
<dbReference type="InterPro" id="IPR042099">
    <property type="entry name" value="ANL_N_sf"/>
</dbReference>
<accession>A0ABZ0IWC3</accession>
<name>A0ABZ0IWC3_9BACT</name>
<evidence type="ECO:0000313" key="3">
    <source>
        <dbReference type="Proteomes" id="UP001302349"/>
    </source>
</evidence>
<organism evidence="2 3">
    <name type="scientific">Imperialibacter roseus</name>
    <dbReference type="NCBI Taxonomy" id="1324217"/>
    <lineage>
        <taxon>Bacteria</taxon>
        <taxon>Pseudomonadati</taxon>
        <taxon>Bacteroidota</taxon>
        <taxon>Cytophagia</taxon>
        <taxon>Cytophagales</taxon>
        <taxon>Flammeovirgaceae</taxon>
        <taxon>Imperialibacter</taxon>
    </lineage>
</organism>
<dbReference type="RefSeq" id="WP_317491313.1">
    <property type="nucleotide sequence ID" value="NZ_CP136051.1"/>
</dbReference>
<gene>
    <name evidence="2" type="ORF">RT717_08515</name>
</gene>
<dbReference type="Gene3D" id="3.40.50.12780">
    <property type="entry name" value="N-terminal domain of ligase-like"/>
    <property type="match status" value="1"/>
</dbReference>
<dbReference type="Proteomes" id="UP001302349">
    <property type="component" value="Chromosome"/>
</dbReference>
<evidence type="ECO:0000259" key="1">
    <source>
        <dbReference type="Pfam" id="PF00501"/>
    </source>
</evidence>
<dbReference type="InterPro" id="IPR045851">
    <property type="entry name" value="AMP-bd_C_sf"/>
</dbReference>
<keyword evidence="3" id="KW-1185">Reference proteome</keyword>
<dbReference type="SUPFAM" id="SSF56801">
    <property type="entry name" value="Acetyl-CoA synthetase-like"/>
    <property type="match status" value="1"/>
</dbReference>